<dbReference type="EMBL" id="UZAU01000693">
    <property type="status" value="NOT_ANNOTATED_CDS"/>
    <property type="molecule type" value="Genomic_DNA"/>
</dbReference>
<dbReference type="Gramene" id="evm.model.08.793">
    <property type="protein sequence ID" value="cds.evm.model.08.793"/>
    <property type="gene ID" value="evm.TU.08.793"/>
</dbReference>
<dbReference type="OMA" id="HIRDTRN"/>
<accession>A0A803QCD8</accession>
<name>A0A803QCD8_CANSA</name>
<keyword evidence="2" id="KW-1185">Reference proteome</keyword>
<organism evidence="1 2">
    <name type="scientific">Cannabis sativa</name>
    <name type="common">Hemp</name>
    <name type="synonym">Marijuana</name>
    <dbReference type="NCBI Taxonomy" id="3483"/>
    <lineage>
        <taxon>Eukaryota</taxon>
        <taxon>Viridiplantae</taxon>
        <taxon>Streptophyta</taxon>
        <taxon>Embryophyta</taxon>
        <taxon>Tracheophyta</taxon>
        <taxon>Spermatophyta</taxon>
        <taxon>Magnoliopsida</taxon>
        <taxon>eudicotyledons</taxon>
        <taxon>Gunneridae</taxon>
        <taxon>Pentapetalae</taxon>
        <taxon>rosids</taxon>
        <taxon>fabids</taxon>
        <taxon>Rosales</taxon>
        <taxon>Cannabaceae</taxon>
        <taxon>Cannabis</taxon>
    </lineage>
</organism>
<dbReference type="AlphaFoldDB" id="A0A803QCD8"/>
<reference evidence="1" key="2">
    <citation type="submission" date="2021-03" db="UniProtKB">
        <authorList>
            <consortium name="EnsemblPlants"/>
        </authorList>
    </citation>
    <scope>IDENTIFICATION</scope>
</reference>
<dbReference type="EnsemblPlants" id="evm.model.08.793">
    <property type="protein sequence ID" value="cds.evm.model.08.793"/>
    <property type="gene ID" value="evm.TU.08.793"/>
</dbReference>
<evidence type="ECO:0000313" key="1">
    <source>
        <dbReference type="EnsemblPlants" id="cds.evm.model.08.793"/>
    </source>
</evidence>
<evidence type="ECO:0000313" key="2">
    <source>
        <dbReference type="Proteomes" id="UP000596661"/>
    </source>
</evidence>
<protein>
    <submittedName>
        <fullName evidence="1">Uncharacterized protein</fullName>
    </submittedName>
</protein>
<proteinExistence type="predicted"/>
<dbReference type="Proteomes" id="UP000596661">
    <property type="component" value="Chromosome 8"/>
</dbReference>
<reference evidence="1" key="1">
    <citation type="submission" date="2018-11" db="EMBL/GenBank/DDBJ databases">
        <authorList>
            <person name="Grassa J C."/>
        </authorList>
    </citation>
    <scope>NUCLEOTIDE SEQUENCE [LARGE SCALE GENOMIC DNA]</scope>
</reference>
<sequence>MTRIVIYVQDDGEWKDEYGSYKWSPKNKKVISIIVDDSSTTFEMLLDKLYKKIGANQNEIELKISYLSVTLGENMLPLILRGDECLAAYLLDCGENNRRIALHVELINKDRGEKDIGSCTKEIEQPLVDNYFDREFYFEENVCDIAYAPGESGVNLDCEFLDHLNKSTIGSSPTPNRSQEELMTENLSDPFDYPLEQSDQQNQLISEDTFSFTDGSNLAIVQEFKNKDEVKSTLKDIAMKACFEMKIAKSTKSLYVMKCIYKSCK</sequence>